<reference evidence="3" key="1">
    <citation type="submission" date="2016-11" db="UniProtKB">
        <authorList>
            <consortium name="WormBaseParasite"/>
        </authorList>
    </citation>
    <scope>IDENTIFICATION</scope>
</reference>
<evidence type="ECO:0000313" key="2">
    <source>
        <dbReference type="Proteomes" id="UP000095282"/>
    </source>
</evidence>
<keyword evidence="1" id="KW-1133">Transmembrane helix</keyword>
<protein>
    <submittedName>
        <fullName evidence="3">Serpentine receptor class gamma</fullName>
    </submittedName>
</protein>
<keyword evidence="1" id="KW-0472">Membrane</keyword>
<dbReference type="AlphaFoldDB" id="A0A1I7U1Y6"/>
<sequence length="160" mass="18677">MLIVPIRPPRAVLALRIPMCTPALISWLITTIFLIILGSINPLLSWLIKFLNYTWIQWTKMLSGHANRWIRLVPQLISQIVIQFNHQRLSLGKRHQFRILSVQRCLLYPDQRYAQFVQPRKHVAGGRTNQKWNAMLVTSTVKSTRKIGHRMFSGIEKIVD</sequence>
<organism evidence="2 3">
    <name type="scientific">Caenorhabditis tropicalis</name>
    <dbReference type="NCBI Taxonomy" id="1561998"/>
    <lineage>
        <taxon>Eukaryota</taxon>
        <taxon>Metazoa</taxon>
        <taxon>Ecdysozoa</taxon>
        <taxon>Nematoda</taxon>
        <taxon>Chromadorea</taxon>
        <taxon>Rhabditida</taxon>
        <taxon>Rhabditina</taxon>
        <taxon>Rhabditomorpha</taxon>
        <taxon>Rhabditoidea</taxon>
        <taxon>Rhabditidae</taxon>
        <taxon>Peloderinae</taxon>
        <taxon>Caenorhabditis</taxon>
    </lineage>
</organism>
<accession>A0A1I7U1Y6</accession>
<evidence type="ECO:0000313" key="3">
    <source>
        <dbReference type="WBParaSite" id="Csp11.Scaffold629.g14032.t1"/>
    </source>
</evidence>
<keyword evidence="2" id="KW-1185">Reference proteome</keyword>
<proteinExistence type="predicted"/>
<dbReference type="WBParaSite" id="Csp11.Scaffold629.g14032.t1">
    <property type="protein sequence ID" value="Csp11.Scaffold629.g14032.t1"/>
    <property type="gene ID" value="Csp11.Scaffold629.g14032"/>
</dbReference>
<name>A0A1I7U1Y6_9PELO</name>
<keyword evidence="1" id="KW-0812">Transmembrane</keyword>
<feature type="transmembrane region" description="Helical" evidence="1">
    <location>
        <begin position="24"/>
        <end position="48"/>
    </location>
</feature>
<evidence type="ECO:0000256" key="1">
    <source>
        <dbReference type="SAM" id="Phobius"/>
    </source>
</evidence>
<dbReference type="Proteomes" id="UP000095282">
    <property type="component" value="Unplaced"/>
</dbReference>